<organism evidence="2 3">
    <name type="scientific">Cytospora schulzeri</name>
    <dbReference type="NCBI Taxonomy" id="448051"/>
    <lineage>
        <taxon>Eukaryota</taxon>
        <taxon>Fungi</taxon>
        <taxon>Dikarya</taxon>
        <taxon>Ascomycota</taxon>
        <taxon>Pezizomycotina</taxon>
        <taxon>Sordariomycetes</taxon>
        <taxon>Sordariomycetidae</taxon>
        <taxon>Diaporthales</taxon>
        <taxon>Cytosporaceae</taxon>
        <taxon>Cytospora</taxon>
    </lineage>
</organism>
<feature type="region of interest" description="Disordered" evidence="1">
    <location>
        <begin position="172"/>
        <end position="201"/>
    </location>
</feature>
<accession>A0A423WZH7</accession>
<evidence type="ECO:0000313" key="2">
    <source>
        <dbReference type="EMBL" id="ROW08961.1"/>
    </source>
</evidence>
<feature type="region of interest" description="Disordered" evidence="1">
    <location>
        <begin position="251"/>
        <end position="273"/>
    </location>
</feature>
<feature type="compositionally biased region" description="Acidic residues" evidence="1">
    <location>
        <begin position="172"/>
        <end position="198"/>
    </location>
</feature>
<protein>
    <submittedName>
        <fullName evidence="2">Uncharacterized protein</fullName>
    </submittedName>
</protein>
<dbReference type="EMBL" id="LKEA01000005">
    <property type="protein sequence ID" value="ROW08961.1"/>
    <property type="molecule type" value="Genomic_DNA"/>
</dbReference>
<reference evidence="2 3" key="1">
    <citation type="submission" date="2015-09" db="EMBL/GenBank/DDBJ databases">
        <title>Host preference determinants of Valsa canker pathogens revealed by comparative genomics.</title>
        <authorList>
            <person name="Yin Z."/>
            <person name="Huang L."/>
        </authorList>
    </citation>
    <scope>NUCLEOTIDE SEQUENCE [LARGE SCALE GENOMIC DNA]</scope>
    <source>
        <strain evidence="2 3">03-1</strain>
    </source>
</reference>
<name>A0A423WZH7_9PEZI</name>
<comment type="caution">
    <text evidence="2">The sequence shown here is derived from an EMBL/GenBank/DDBJ whole genome shotgun (WGS) entry which is preliminary data.</text>
</comment>
<dbReference type="AlphaFoldDB" id="A0A423WZH7"/>
<evidence type="ECO:0000256" key="1">
    <source>
        <dbReference type="SAM" id="MobiDB-lite"/>
    </source>
</evidence>
<dbReference type="Proteomes" id="UP000283895">
    <property type="component" value="Unassembled WGS sequence"/>
</dbReference>
<proteinExistence type="predicted"/>
<dbReference type="OrthoDB" id="5243768at2759"/>
<evidence type="ECO:0000313" key="3">
    <source>
        <dbReference type="Proteomes" id="UP000283895"/>
    </source>
</evidence>
<feature type="region of interest" description="Disordered" evidence="1">
    <location>
        <begin position="1"/>
        <end position="27"/>
    </location>
</feature>
<keyword evidence="3" id="KW-1185">Reference proteome</keyword>
<gene>
    <name evidence="2" type="ORF">VMCG_02960</name>
</gene>
<sequence length="273" mass="30438">MDEAMDNTLNTVKNDMSDQDSSTTDKDSVIETWPPVIDAVCKATRDAHPSSPPFDPAQPTPFQTYWHGVFARLHTSVLSDPSIPEALTSPPSPRFVITLFGRPNTMGCPCCLPRVRPNIVLENPAGVTKGELVRALMGYLYGPGLPRVYYWYESPGVIGRGGLEDGEELELEAGPEDEDFEASREDEDFEEFEEVPEDESQRTGQLIYTADWMSQGTGPDGLKYAYGRTEYKIWLYCSPWEEFETKAAETDRTAKNAAENDDASDTNVTMARL</sequence>